<protein>
    <recommendedName>
        <fullName evidence="3">DDE Tnp4 domain-containing protein</fullName>
    </recommendedName>
</protein>
<name>A0ABQ9JG51_9CUCU</name>
<dbReference type="Proteomes" id="UP001162164">
    <property type="component" value="Unassembled WGS sequence"/>
</dbReference>
<evidence type="ECO:0000256" key="1">
    <source>
        <dbReference type="ARBA" id="ARBA00001968"/>
    </source>
</evidence>
<comment type="cofactor">
    <cofactor evidence="1">
        <name>a divalent metal cation</name>
        <dbReference type="ChEBI" id="CHEBI:60240"/>
    </cofactor>
</comment>
<sequence>MALTFLVRFDKGKSIERMVLSYAINSSTCMTLLFYAQGKYQTTIGEDFNLGLSQPVVSRIINKISDLIAVHLLTKICTFSNANLVIVNVNARYPGATHDSAIWNTSTIHRHLKRKYQEGRRNCYLLGDSVYPIQPWLMTPIHGALPNTPEASYNELNCRARNVAERRFWYGRHVLGVFRVLHYSHSTAGRIIYACAVLHNICRRYNIEDNDSDEEDDAQNNEDDDIFNSSIELPNFTKSRVEQLESIVDRWLFFFKYAEETTDEDLRKIAEKAPIIKLAYD</sequence>
<evidence type="ECO:0000313" key="4">
    <source>
        <dbReference type="EMBL" id="KAJ8977208.1"/>
    </source>
</evidence>
<keyword evidence="5" id="KW-1185">Reference proteome</keyword>
<reference evidence="4" key="1">
    <citation type="journal article" date="2023" name="Insect Mol. Biol.">
        <title>Genome sequencing provides insights into the evolution of gene families encoding plant cell wall-degrading enzymes in longhorned beetles.</title>
        <authorList>
            <person name="Shin N.R."/>
            <person name="Okamura Y."/>
            <person name="Kirsch R."/>
            <person name="Pauchet Y."/>
        </authorList>
    </citation>
    <scope>NUCLEOTIDE SEQUENCE</scope>
    <source>
        <strain evidence="4">MMC_N1</strain>
    </source>
</reference>
<dbReference type="InterPro" id="IPR027806">
    <property type="entry name" value="HARBI1_dom"/>
</dbReference>
<proteinExistence type="predicted"/>
<dbReference type="Pfam" id="PF13359">
    <property type="entry name" value="DDE_Tnp_4"/>
    <property type="match status" value="1"/>
</dbReference>
<gene>
    <name evidence="4" type="ORF">NQ317_011219</name>
</gene>
<organism evidence="4 5">
    <name type="scientific">Molorchus minor</name>
    <dbReference type="NCBI Taxonomy" id="1323400"/>
    <lineage>
        <taxon>Eukaryota</taxon>
        <taxon>Metazoa</taxon>
        <taxon>Ecdysozoa</taxon>
        <taxon>Arthropoda</taxon>
        <taxon>Hexapoda</taxon>
        <taxon>Insecta</taxon>
        <taxon>Pterygota</taxon>
        <taxon>Neoptera</taxon>
        <taxon>Endopterygota</taxon>
        <taxon>Coleoptera</taxon>
        <taxon>Polyphaga</taxon>
        <taxon>Cucujiformia</taxon>
        <taxon>Chrysomeloidea</taxon>
        <taxon>Cerambycidae</taxon>
        <taxon>Lamiinae</taxon>
        <taxon>Monochamini</taxon>
        <taxon>Molorchus</taxon>
    </lineage>
</organism>
<evidence type="ECO:0000259" key="3">
    <source>
        <dbReference type="Pfam" id="PF13359"/>
    </source>
</evidence>
<keyword evidence="2" id="KW-0479">Metal-binding</keyword>
<comment type="caution">
    <text evidence="4">The sequence shown here is derived from an EMBL/GenBank/DDBJ whole genome shotgun (WGS) entry which is preliminary data.</text>
</comment>
<evidence type="ECO:0000256" key="2">
    <source>
        <dbReference type="ARBA" id="ARBA00022723"/>
    </source>
</evidence>
<evidence type="ECO:0000313" key="5">
    <source>
        <dbReference type="Proteomes" id="UP001162164"/>
    </source>
</evidence>
<accession>A0ABQ9JG51</accession>
<dbReference type="EMBL" id="JAPWTJ010000576">
    <property type="protein sequence ID" value="KAJ8977208.1"/>
    <property type="molecule type" value="Genomic_DNA"/>
</dbReference>
<feature type="domain" description="DDE Tnp4" evidence="3">
    <location>
        <begin position="78"/>
        <end position="200"/>
    </location>
</feature>